<dbReference type="EMBL" id="LAZR01008674">
    <property type="protein sequence ID" value="KKM77239.1"/>
    <property type="molecule type" value="Genomic_DNA"/>
</dbReference>
<organism evidence="1">
    <name type="scientific">marine sediment metagenome</name>
    <dbReference type="NCBI Taxonomy" id="412755"/>
    <lineage>
        <taxon>unclassified sequences</taxon>
        <taxon>metagenomes</taxon>
        <taxon>ecological metagenomes</taxon>
    </lineage>
</organism>
<proteinExistence type="predicted"/>
<name>A0A0F9K556_9ZZZZ</name>
<evidence type="ECO:0000313" key="1">
    <source>
        <dbReference type="EMBL" id="KKM77239.1"/>
    </source>
</evidence>
<comment type="caution">
    <text evidence="1">The sequence shown here is derived from an EMBL/GenBank/DDBJ whole genome shotgun (WGS) entry which is preliminary data.</text>
</comment>
<protein>
    <submittedName>
        <fullName evidence="1">Uncharacterized protein</fullName>
    </submittedName>
</protein>
<accession>A0A0F9K556</accession>
<feature type="non-terminal residue" evidence="1">
    <location>
        <position position="279"/>
    </location>
</feature>
<dbReference type="AlphaFoldDB" id="A0A0F9K556"/>
<gene>
    <name evidence="1" type="ORF">LCGC14_1372150</name>
</gene>
<reference evidence="1" key="1">
    <citation type="journal article" date="2015" name="Nature">
        <title>Complex archaea that bridge the gap between prokaryotes and eukaryotes.</title>
        <authorList>
            <person name="Spang A."/>
            <person name="Saw J.H."/>
            <person name="Jorgensen S.L."/>
            <person name="Zaremba-Niedzwiedzka K."/>
            <person name="Martijn J."/>
            <person name="Lind A.E."/>
            <person name="van Eijk R."/>
            <person name="Schleper C."/>
            <person name="Guy L."/>
            <person name="Ettema T.J."/>
        </authorList>
    </citation>
    <scope>NUCLEOTIDE SEQUENCE</scope>
</reference>
<sequence length="279" mass="30666">MARHLRPWVRDGGVMAAKEKFQLVGVREMHALLWAAEAVSAIPCPAGCLNGRLHEQDAEGDEVEVECNWCAMEKYLQAAAGYEVEEVEELKLEVGQRVVCNGQLNGVADLGDGYWLLQLRVAEGNYDIKGEHPDPFFDDFCMEESEPPARDETTGTGSDWCESCGHHWGNHIDHSWEDGGHIGCVLADCDCEESPMIVRPTSTPAPIPQEARPELPADLVIRPCAHESVEACNCGQGPQIHELVAADLAHRDSSGAEELMMSSSDCEIDTLEHAYQETL</sequence>